<gene>
    <name evidence="2" type="ORF">BEMITA_LOCUS4351</name>
</gene>
<dbReference type="Proteomes" id="UP001152759">
    <property type="component" value="Chromosome 2"/>
</dbReference>
<feature type="compositionally biased region" description="Polar residues" evidence="1">
    <location>
        <begin position="41"/>
        <end position="54"/>
    </location>
</feature>
<keyword evidence="3" id="KW-1185">Reference proteome</keyword>
<reference evidence="2" key="1">
    <citation type="submission" date="2021-12" db="EMBL/GenBank/DDBJ databases">
        <authorList>
            <person name="King R."/>
        </authorList>
    </citation>
    <scope>NUCLEOTIDE SEQUENCE</scope>
</reference>
<proteinExistence type="predicted"/>
<feature type="compositionally biased region" description="Basic and acidic residues" evidence="1">
    <location>
        <begin position="95"/>
        <end position="108"/>
    </location>
</feature>
<dbReference type="AlphaFoldDB" id="A0A9P0A7N5"/>
<protein>
    <submittedName>
        <fullName evidence="2">Uncharacterized protein</fullName>
    </submittedName>
</protein>
<organism evidence="2 3">
    <name type="scientific">Bemisia tabaci</name>
    <name type="common">Sweetpotato whitefly</name>
    <name type="synonym">Aleurodes tabaci</name>
    <dbReference type="NCBI Taxonomy" id="7038"/>
    <lineage>
        <taxon>Eukaryota</taxon>
        <taxon>Metazoa</taxon>
        <taxon>Ecdysozoa</taxon>
        <taxon>Arthropoda</taxon>
        <taxon>Hexapoda</taxon>
        <taxon>Insecta</taxon>
        <taxon>Pterygota</taxon>
        <taxon>Neoptera</taxon>
        <taxon>Paraneoptera</taxon>
        <taxon>Hemiptera</taxon>
        <taxon>Sternorrhyncha</taxon>
        <taxon>Aleyrodoidea</taxon>
        <taxon>Aleyrodidae</taxon>
        <taxon>Aleyrodinae</taxon>
        <taxon>Bemisia</taxon>
    </lineage>
</organism>
<evidence type="ECO:0000313" key="3">
    <source>
        <dbReference type="Proteomes" id="UP001152759"/>
    </source>
</evidence>
<dbReference type="EMBL" id="OU963863">
    <property type="protein sequence ID" value="CAH0385093.1"/>
    <property type="molecule type" value="Genomic_DNA"/>
</dbReference>
<accession>A0A9P0A7N5</accession>
<feature type="compositionally biased region" description="Basic and acidic residues" evidence="1">
    <location>
        <begin position="126"/>
        <end position="141"/>
    </location>
</feature>
<evidence type="ECO:0000313" key="2">
    <source>
        <dbReference type="EMBL" id="CAH0385093.1"/>
    </source>
</evidence>
<feature type="region of interest" description="Disordered" evidence="1">
    <location>
        <begin position="31"/>
        <end position="143"/>
    </location>
</feature>
<name>A0A9P0A7N5_BEMTA</name>
<sequence>MHPLLAFPGISRNEKPPSTIYFESWAERRQPGMGWEPLSPSPSHSDGFSWRSATPSPPLSEGEQNAWTPPQSSSLDEGIVLDDEFDDLPKRKKEGTKAKVRVDGEHGDGPPGRARPETSSSAASEVDERKLRNDQRLDSDTAIRPIRLGTQSRFHHSNFEFSY</sequence>
<feature type="compositionally biased region" description="Polar residues" evidence="1">
    <location>
        <begin position="62"/>
        <end position="75"/>
    </location>
</feature>
<evidence type="ECO:0000256" key="1">
    <source>
        <dbReference type="SAM" id="MobiDB-lite"/>
    </source>
</evidence>